<gene>
    <name evidence="3" type="ORF">N0F65_003136</name>
</gene>
<comment type="caution">
    <text evidence="3">The sequence shown here is derived from an EMBL/GenBank/DDBJ whole genome shotgun (WGS) entry which is preliminary data.</text>
</comment>
<feature type="chain" id="PRO_5043550903" description="Protein kinase domain-containing protein" evidence="1">
    <location>
        <begin position="23"/>
        <end position="333"/>
    </location>
</feature>
<dbReference type="InterPro" id="IPR051681">
    <property type="entry name" value="Ser/Thr_Kinases-Pseudokinases"/>
</dbReference>
<dbReference type="GO" id="GO:0004674">
    <property type="term" value="F:protein serine/threonine kinase activity"/>
    <property type="evidence" value="ECO:0007669"/>
    <property type="project" value="TreeGrafter"/>
</dbReference>
<reference evidence="3" key="1">
    <citation type="submission" date="2022-11" db="EMBL/GenBank/DDBJ databases">
        <authorList>
            <person name="Morgan W.R."/>
            <person name="Tartar A."/>
        </authorList>
    </citation>
    <scope>NUCLEOTIDE SEQUENCE</scope>
    <source>
        <strain evidence="3">ARSEF 373</strain>
    </source>
</reference>
<feature type="signal peptide" evidence="1">
    <location>
        <begin position="1"/>
        <end position="22"/>
    </location>
</feature>
<dbReference type="SMART" id="SM00220">
    <property type="entry name" value="S_TKc"/>
    <property type="match status" value="1"/>
</dbReference>
<dbReference type="Proteomes" id="UP001146120">
    <property type="component" value="Unassembled WGS sequence"/>
</dbReference>
<dbReference type="PROSITE" id="PS00108">
    <property type="entry name" value="PROTEIN_KINASE_ST"/>
    <property type="match status" value="1"/>
</dbReference>
<protein>
    <recommendedName>
        <fullName evidence="2">Protein kinase domain-containing protein</fullName>
    </recommendedName>
</protein>
<evidence type="ECO:0000259" key="2">
    <source>
        <dbReference type="PROSITE" id="PS50011"/>
    </source>
</evidence>
<dbReference type="SUPFAM" id="SSF56112">
    <property type="entry name" value="Protein kinase-like (PK-like)"/>
    <property type="match status" value="1"/>
</dbReference>
<keyword evidence="4" id="KW-1185">Reference proteome</keyword>
<feature type="non-terminal residue" evidence="3">
    <location>
        <position position="1"/>
    </location>
</feature>
<evidence type="ECO:0000256" key="1">
    <source>
        <dbReference type="SAM" id="SignalP"/>
    </source>
</evidence>
<proteinExistence type="predicted"/>
<sequence length="333" mass="37204">AIIAGSLVIAVLLFVLAKQGTCKSSKKEFDGKNEVDTMFDNTLSYDDSHMTINTAMMNDPIIIMHRIPYKEIRVATCINKGGFGLVYSGVYNRRRVAIKKIRADRSGDVFQIESFLREICLMATLSHPRIVEFIGVAWDSIRNLCAVTELMEKGDLREALTYLHSLDPKVIHRDLKSKNILLNGDLQAKLSDFGISRERGIDETHMTAGIGTSFWIAPEVLLGRDYDERADIYSFGIVLCEIDTDDYPYWNAQNPPEGGKLGENAILRMVAAGSMRPAFSPDCPKQILELAESCLQGDPDDRPTATQLVYAIQQMIRESQMSSRSYMSGTTSI</sequence>
<organism evidence="3 4">
    <name type="scientific">Lagenidium giganteum</name>
    <dbReference type="NCBI Taxonomy" id="4803"/>
    <lineage>
        <taxon>Eukaryota</taxon>
        <taxon>Sar</taxon>
        <taxon>Stramenopiles</taxon>
        <taxon>Oomycota</taxon>
        <taxon>Peronosporomycetes</taxon>
        <taxon>Pythiales</taxon>
        <taxon>Pythiaceae</taxon>
    </lineage>
</organism>
<dbReference type="AlphaFoldDB" id="A0AAV2YK55"/>
<feature type="domain" description="Protein kinase" evidence="2">
    <location>
        <begin position="72"/>
        <end position="316"/>
    </location>
</feature>
<name>A0AAV2YK55_9STRA</name>
<evidence type="ECO:0000313" key="4">
    <source>
        <dbReference type="Proteomes" id="UP001146120"/>
    </source>
</evidence>
<dbReference type="Gene3D" id="1.10.510.10">
    <property type="entry name" value="Transferase(Phosphotransferase) domain 1"/>
    <property type="match status" value="1"/>
</dbReference>
<dbReference type="EMBL" id="DAKRPA010000316">
    <property type="protein sequence ID" value="DAZ93439.1"/>
    <property type="molecule type" value="Genomic_DNA"/>
</dbReference>
<dbReference type="InterPro" id="IPR000719">
    <property type="entry name" value="Prot_kinase_dom"/>
</dbReference>
<dbReference type="PANTHER" id="PTHR44329:SF214">
    <property type="entry name" value="PROTEIN KINASE DOMAIN-CONTAINING PROTEIN"/>
    <property type="match status" value="1"/>
</dbReference>
<accession>A0AAV2YK55</accession>
<dbReference type="GO" id="GO:0005524">
    <property type="term" value="F:ATP binding"/>
    <property type="evidence" value="ECO:0007669"/>
    <property type="project" value="InterPro"/>
</dbReference>
<dbReference type="PANTHER" id="PTHR44329">
    <property type="entry name" value="SERINE/THREONINE-PROTEIN KINASE TNNI3K-RELATED"/>
    <property type="match status" value="1"/>
</dbReference>
<reference evidence="3" key="2">
    <citation type="journal article" date="2023" name="Microbiol Resour">
        <title>Decontamination and Annotation of the Draft Genome Sequence of the Oomycete Lagenidium giganteum ARSEF 373.</title>
        <authorList>
            <person name="Morgan W.R."/>
            <person name="Tartar A."/>
        </authorList>
    </citation>
    <scope>NUCLEOTIDE SEQUENCE</scope>
    <source>
        <strain evidence="3">ARSEF 373</strain>
    </source>
</reference>
<dbReference type="InterPro" id="IPR008271">
    <property type="entry name" value="Ser/Thr_kinase_AS"/>
</dbReference>
<dbReference type="Pfam" id="PF00069">
    <property type="entry name" value="Pkinase"/>
    <property type="match status" value="1"/>
</dbReference>
<dbReference type="InterPro" id="IPR011009">
    <property type="entry name" value="Kinase-like_dom_sf"/>
</dbReference>
<keyword evidence="1" id="KW-0732">Signal</keyword>
<dbReference type="PROSITE" id="PS50011">
    <property type="entry name" value="PROTEIN_KINASE_DOM"/>
    <property type="match status" value="1"/>
</dbReference>
<evidence type="ECO:0000313" key="3">
    <source>
        <dbReference type="EMBL" id="DAZ93439.1"/>
    </source>
</evidence>
<dbReference type="Gene3D" id="3.30.200.20">
    <property type="entry name" value="Phosphorylase Kinase, domain 1"/>
    <property type="match status" value="1"/>
</dbReference>